<organism evidence="2 3">
    <name type="scientific">Salmo trutta</name>
    <name type="common">Brown trout</name>
    <dbReference type="NCBI Taxonomy" id="8032"/>
    <lineage>
        <taxon>Eukaryota</taxon>
        <taxon>Metazoa</taxon>
        <taxon>Chordata</taxon>
        <taxon>Craniata</taxon>
        <taxon>Vertebrata</taxon>
        <taxon>Euteleostomi</taxon>
        <taxon>Actinopterygii</taxon>
        <taxon>Neopterygii</taxon>
        <taxon>Teleostei</taxon>
        <taxon>Protacanthopterygii</taxon>
        <taxon>Salmoniformes</taxon>
        <taxon>Salmonidae</taxon>
        <taxon>Salmoninae</taxon>
        <taxon>Salmo</taxon>
    </lineage>
</organism>
<dbReference type="OMA" id="CTRPSVD"/>
<proteinExistence type="predicted"/>
<sequence>MVASLSVSNNKFSLNLFKKISERNSEGNISPLIISSALAMVFLEARGNTVTQMSEALDVTQQQPGVV</sequence>
<accession>A0A673VK81</accession>
<dbReference type="Pfam" id="PF00079">
    <property type="entry name" value="Serpin"/>
    <property type="match status" value="1"/>
</dbReference>
<dbReference type="Ensembl" id="ENSSTUT00000000067.1">
    <property type="protein sequence ID" value="ENSSTUP00000000030.1"/>
    <property type="gene ID" value="ENSSTUG00000000060.1"/>
</dbReference>
<dbReference type="SUPFAM" id="SSF56574">
    <property type="entry name" value="Serpins"/>
    <property type="match status" value="1"/>
</dbReference>
<dbReference type="InterPro" id="IPR042178">
    <property type="entry name" value="Serpin_sf_1"/>
</dbReference>
<feature type="domain" description="Serpin" evidence="1">
    <location>
        <begin position="8"/>
        <end position="63"/>
    </location>
</feature>
<evidence type="ECO:0000313" key="2">
    <source>
        <dbReference type="Ensembl" id="ENSSTUP00000000030.1"/>
    </source>
</evidence>
<reference evidence="2" key="2">
    <citation type="submission" date="2025-09" db="UniProtKB">
        <authorList>
            <consortium name="Ensembl"/>
        </authorList>
    </citation>
    <scope>IDENTIFICATION</scope>
</reference>
<dbReference type="InterPro" id="IPR036186">
    <property type="entry name" value="Serpin_sf"/>
</dbReference>
<dbReference type="Proteomes" id="UP000472277">
    <property type="component" value="Chromosome 3"/>
</dbReference>
<protein>
    <recommendedName>
        <fullName evidence="1">Serpin domain-containing protein</fullName>
    </recommendedName>
</protein>
<evidence type="ECO:0000259" key="1">
    <source>
        <dbReference type="Pfam" id="PF00079"/>
    </source>
</evidence>
<dbReference type="InParanoid" id="A0A673VK81"/>
<reference evidence="2" key="1">
    <citation type="submission" date="2025-08" db="UniProtKB">
        <authorList>
            <consortium name="Ensembl"/>
        </authorList>
    </citation>
    <scope>IDENTIFICATION</scope>
</reference>
<dbReference type="AlphaFoldDB" id="A0A673VK81"/>
<evidence type="ECO:0000313" key="3">
    <source>
        <dbReference type="Proteomes" id="UP000472277"/>
    </source>
</evidence>
<dbReference type="Gene3D" id="3.30.497.10">
    <property type="entry name" value="Antithrombin, subunit I, domain 2"/>
    <property type="match status" value="1"/>
</dbReference>
<keyword evidence="3" id="KW-1185">Reference proteome</keyword>
<dbReference type="GeneTree" id="ENSGT00990000212421"/>
<dbReference type="InterPro" id="IPR023796">
    <property type="entry name" value="Serpin_dom"/>
</dbReference>
<name>A0A673VK81_SALTR</name>